<keyword evidence="1" id="KW-0489">Methyltransferase</keyword>
<evidence type="ECO:0000313" key="2">
    <source>
        <dbReference type="Proteomes" id="UP000265750"/>
    </source>
</evidence>
<evidence type="ECO:0000313" key="1">
    <source>
        <dbReference type="EMBL" id="RIX97429.1"/>
    </source>
</evidence>
<reference evidence="2" key="1">
    <citation type="submission" date="2018-09" db="EMBL/GenBank/DDBJ databases">
        <authorList>
            <person name="Tuo L."/>
        </authorList>
    </citation>
    <scope>NUCLEOTIDE SEQUENCE [LARGE SCALE GENOMIC DNA]</scope>
    <source>
        <strain evidence="2">M2BS4Y-1</strain>
    </source>
</reference>
<dbReference type="Proteomes" id="UP000265750">
    <property type="component" value="Unassembled WGS sequence"/>
</dbReference>
<gene>
    <name evidence="1" type="ORF">D3218_18815</name>
</gene>
<dbReference type="SUPFAM" id="SSF53335">
    <property type="entry name" value="S-adenosyl-L-methionine-dependent methyltransferases"/>
    <property type="match status" value="1"/>
</dbReference>
<dbReference type="RefSeq" id="WP_119541620.1">
    <property type="nucleotide sequence ID" value="NZ_QYRN01000015.1"/>
</dbReference>
<proteinExistence type="predicted"/>
<sequence>MAFEIDGQSLITGNLVRSSRSDAPPIEKTSGRESAASEVLPILTIAEGAFVSGADPSGIVERLAGRLHELRRASSQDVWDEVVELAQQHSVRRFLMQDPLTNWSATKPRGYSGDAGLLDIYYKHPSMEALVAESSPLGRAIYDYTSEVPACEAGRERCRILARTVDETAQRVGTGAEIFAVAAGHLREAAICESLAAQRIDRWVALDQDPISVGIMTTEYPGGVVQPMNGSVLGLLRRSYQLGSFDLVYASGLYDYLQDKTAIKLLQRLVEFVRPGGTLLFANFSDEIVSDGYMETFMDWPLILRSDADMWRVINASIDRNMFDASVWYGANRNIVYGTLRRR</sequence>
<comment type="caution">
    <text evidence="1">The sequence shown here is derived from an EMBL/GenBank/DDBJ whole genome shotgun (WGS) entry which is preliminary data.</text>
</comment>
<protein>
    <submittedName>
        <fullName evidence="1">Class I SAM-dependent methyltransferase</fullName>
    </submittedName>
</protein>
<dbReference type="OrthoDB" id="428497at2"/>
<dbReference type="AlphaFoldDB" id="A0A3A1WG02"/>
<organism evidence="1 2">
    <name type="scientific">Aureimonas flava</name>
    <dbReference type="NCBI Taxonomy" id="2320271"/>
    <lineage>
        <taxon>Bacteria</taxon>
        <taxon>Pseudomonadati</taxon>
        <taxon>Pseudomonadota</taxon>
        <taxon>Alphaproteobacteria</taxon>
        <taxon>Hyphomicrobiales</taxon>
        <taxon>Aurantimonadaceae</taxon>
        <taxon>Aureimonas</taxon>
    </lineage>
</organism>
<dbReference type="Gene3D" id="3.40.50.150">
    <property type="entry name" value="Vaccinia Virus protein VP39"/>
    <property type="match status" value="1"/>
</dbReference>
<keyword evidence="1" id="KW-0808">Transferase</keyword>
<dbReference type="GO" id="GO:0008168">
    <property type="term" value="F:methyltransferase activity"/>
    <property type="evidence" value="ECO:0007669"/>
    <property type="project" value="UniProtKB-KW"/>
</dbReference>
<accession>A0A3A1WG02</accession>
<name>A0A3A1WG02_9HYPH</name>
<keyword evidence="2" id="KW-1185">Reference proteome</keyword>
<dbReference type="EMBL" id="QYRN01000015">
    <property type="protein sequence ID" value="RIX97429.1"/>
    <property type="molecule type" value="Genomic_DNA"/>
</dbReference>
<dbReference type="GO" id="GO:0032259">
    <property type="term" value="P:methylation"/>
    <property type="evidence" value="ECO:0007669"/>
    <property type="project" value="UniProtKB-KW"/>
</dbReference>
<dbReference type="InterPro" id="IPR029063">
    <property type="entry name" value="SAM-dependent_MTases_sf"/>
</dbReference>